<dbReference type="HAMAP" id="MF_00923">
    <property type="entry name" value="OM_assembly_BamB"/>
    <property type="match status" value="1"/>
</dbReference>
<feature type="signal peptide" evidence="5">
    <location>
        <begin position="1"/>
        <end position="32"/>
    </location>
</feature>
<organism evidence="7 8">
    <name type="scientific">Salinisphaera japonica YTM-1</name>
    <dbReference type="NCBI Taxonomy" id="1209778"/>
    <lineage>
        <taxon>Bacteria</taxon>
        <taxon>Pseudomonadati</taxon>
        <taxon>Pseudomonadota</taxon>
        <taxon>Gammaproteobacteria</taxon>
        <taxon>Salinisphaerales</taxon>
        <taxon>Salinisphaeraceae</taxon>
        <taxon>Salinisphaera</taxon>
    </lineage>
</organism>
<dbReference type="FunCoup" id="A0A423PEZ7">
    <property type="interactions" value="74"/>
</dbReference>
<dbReference type="PANTHER" id="PTHR34512">
    <property type="entry name" value="CELL SURFACE PROTEIN"/>
    <property type="match status" value="1"/>
</dbReference>
<dbReference type="PANTHER" id="PTHR34512:SF30">
    <property type="entry name" value="OUTER MEMBRANE PROTEIN ASSEMBLY FACTOR BAMB"/>
    <property type="match status" value="1"/>
</dbReference>
<accession>A0A423PEZ7</accession>
<dbReference type="GO" id="GO:0051205">
    <property type="term" value="P:protein insertion into membrane"/>
    <property type="evidence" value="ECO:0007669"/>
    <property type="project" value="UniProtKB-UniRule"/>
</dbReference>
<evidence type="ECO:0000256" key="2">
    <source>
        <dbReference type="ARBA" id="ARBA00023136"/>
    </source>
</evidence>
<comment type="caution">
    <text evidence="7">The sequence shown here is derived from an EMBL/GenBank/DDBJ whole genome shotgun (WGS) entry which is preliminary data.</text>
</comment>
<keyword evidence="3 4" id="KW-0998">Cell outer membrane</keyword>
<comment type="subunit">
    <text evidence="4">Part of the Bam complex.</text>
</comment>
<dbReference type="Pfam" id="PF13360">
    <property type="entry name" value="PQQ_2"/>
    <property type="match status" value="1"/>
</dbReference>
<dbReference type="EMBL" id="AYKG01000068">
    <property type="protein sequence ID" value="ROO24146.1"/>
    <property type="molecule type" value="Genomic_DNA"/>
</dbReference>
<dbReference type="RefSeq" id="WP_123659333.1">
    <property type="nucleotide sequence ID" value="NZ_AYKG01000068.1"/>
</dbReference>
<evidence type="ECO:0000256" key="3">
    <source>
        <dbReference type="ARBA" id="ARBA00023237"/>
    </source>
</evidence>
<dbReference type="InterPro" id="IPR018391">
    <property type="entry name" value="PQQ_b-propeller_rpt"/>
</dbReference>
<evidence type="ECO:0000259" key="6">
    <source>
        <dbReference type="Pfam" id="PF13360"/>
    </source>
</evidence>
<dbReference type="InterPro" id="IPR011047">
    <property type="entry name" value="Quinoprotein_ADH-like_sf"/>
</dbReference>
<dbReference type="InterPro" id="IPR017687">
    <property type="entry name" value="BamB"/>
</dbReference>
<dbReference type="GO" id="GO:0043165">
    <property type="term" value="P:Gram-negative-bacterium-type cell outer membrane assembly"/>
    <property type="evidence" value="ECO:0007669"/>
    <property type="project" value="UniProtKB-UniRule"/>
</dbReference>
<keyword evidence="4" id="KW-0564">Palmitate</keyword>
<proteinExistence type="inferred from homology"/>
<name>A0A423PEZ7_9GAMM</name>
<evidence type="ECO:0000313" key="8">
    <source>
        <dbReference type="Proteomes" id="UP000285310"/>
    </source>
</evidence>
<feature type="chain" id="PRO_5019592787" description="Outer membrane protein assembly factor BamB" evidence="5">
    <location>
        <begin position="33"/>
        <end position="391"/>
    </location>
</feature>
<gene>
    <name evidence="4" type="primary">bamB</name>
    <name evidence="7" type="ORF">SAJA_14450</name>
</gene>
<feature type="domain" description="Pyrrolo-quinoline quinone repeat" evidence="6">
    <location>
        <begin position="80"/>
        <end position="312"/>
    </location>
</feature>
<dbReference type="InterPro" id="IPR002372">
    <property type="entry name" value="PQQ_rpt_dom"/>
</dbReference>
<keyword evidence="4" id="KW-0449">Lipoprotein</keyword>
<dbReference type="SMART" id="SM00564">
    <property type="entry name" value="PQQ"/>
    <property type="match status" value="7"/>
</dbReference>
<dbReference type="Gene3D" id="2.130.10.10">
    <property type="entry name" value="YVTN repeat-like/Quinoprotein amine dehydrogenase"/>
    <property type="match status" value="1"/>
</dbReference>
<evidence type="ECO:0000256" key="4">
    <source>
        <dbReference type="HAMAP-Rule" id="MF_00923"/>
    </source>
</evidence>
<comment type="function">
    <text evidence="4">Part of the outer membrane protein assembly complex, which is involved in assembly and insertion of beta-barrel proteins into the outer membrane.</text>
</comment>
<dbReference type="SUPFAM" id="SSF50998">
    <property type="entry name" value="Quinoprotein alcohol dehydrogenase-like"/>
    <property type="match status" value="1"/>
</dbReference>
<dbReference type="NCBIfam" id="TIGR03300">
    <property type="entry name" value="assembly_YfgL"/>
    <property type="match status" value="1"/>
</dbReference>
<dbReference type="InParanoid" id="A0A423PEZ7"/>
<evidence type="ECO:0000256" key="5">
    <source>
        <dbReference type="SAM" id="SignalP"/>
    </source>
</evidence>
<keyword evidence="2 4" id="KW-0472">Membrane</keyword>
<comment type="similarity">
    <text evidence="4">Belongs to the BamB family.</text>
</comment>
<dbReference type="OrthoDB" id="5173551at2"/>
<dbReference type="GO" id="GO:0009279">
    <property type="term" value="C:cell outer membrane"/>
    <property type="evidence" value="ECO:0007669"/>
    <property type="project" value="UniProtKB-SubCell"/>
</dbReference>
<comment type="subcellular location">
    <subcellularLocation>
        <location evidence="4">Cell outer membrane</location>
        <topology evidence="4">Lipid-anchor</topology>
    </subcellularLocation>
</comment>
<reference evidence="7 8" key="1">
    <citation type="submission" date="2013-10" db="EMBL/GenBank/DDBJ databases">
        <title>Salinisphaera japonica YTM-1 Genome Sequencing.</title>
        <authorList>
            <person name="Lai Q."/>
            <person name="Li C."/>
            <person name="Shao Z."/>
        </authorList>
    </citation>
    <scope>NUCLEOTIDE SEQUENCE [LARGE SCALE GENOMIC DNA]</scope>
    <source>
        <strain evidence="7 8">YTM-1</strain>
    </source>
</reference>
<protein>
    <recommendedName>
        <fullName evidence="4">Outer membrane protein assembly factor BamB</fullName>
    </recommendedName>
</protein>
<evidence type="ECO:0000313" key="7">
    <source>
        <dbReference type="EMBL" id="ROO24146.1"/>
    </source>
</evidence>
<dbReference type="AlphaFoldDB" id="A0A423PEZ7"/>
<evidence type="ECO:0000256" key="1">
    <source>
        <dbReference type="ARBA" id="ARBA00022729"/>
    </source>
</evidence>
<keyword evidence="1 4" id="KW-0732">Signal</keyword>
<dbReference type="Proteomes" id="UP000285310">
    <property type="component" value="Unassembled WGS sequence"/>
</dbReference>
<dbReference type="InterPro" id="IPR015943">
    <property type="entry name" value="WD40/YVTN_repeat-like_dom_sf"/>
</dbReference>
<dbReference type="PROSITE" id="PS51257">
    <property type="entry name" value="PROKAR_LIPOPROTEIN"/>
    <property type="match status" value="1"/>
</dbReference>
<keyword evidence="8" id="KW-1185">Reference proteome</keyword>
<sequence>MKYLSKTVWPAALAVAASALFLTGCGGGSSIAQPKPLTELNAPAYHMQVLWHRNSGEGSGKFESGFVPATGGGLVYTANRDGEVAAFRLENGKRVWHENTDNQFVAGPGLAGDTLLIGTRDGDVVAVSAANGKTLWQTSLASEVLSAPTAAGNIAVARTVDGRVAALDLATGERLWTIESNVPNLTLRGTATPVIVDQTVYVGTDGGKLLALDLSTGEQRWLQTVALPSGRSELERIVDVDGNALITGDTIYVASAGGALVALQREGGQLRWKEDIASEGNLAIDGRHVYATDLNGGVWSLFRDSGDTEWKTDTLGYRSVSAPAVMNGNVVVGDYEGYVHWLSADNGDEIARGHPIGEAINAQPVVLDDNRALILGAEGELALVRFVPNNG</sequence>